<sequence>MELREKGTLFGLSNSSSKEEKGAVNHKWKHDPVQFILFKDEQISCKIGSEHLDSSNAYWESLVVFWVKAIRDFCDAGFPWRSGFGNMLSRKRIESVMPLLAMVMIL</sequence>
<protein>
    <submittedName>
        <fullName evidence="2">Uncharacterized protein</fullName>
    </submittedName>
</protein>
<organism evidence="2 3">
    <name type="scientific">Quercus suber</name>
    <name type="common">Cork oak</name>
    <dbReference type="NCBI Taxonomy" id="58331"/>
    <lineage>
        <taxon>Eukaryota</taxon>
        <taxon>Viridiplantae</taxon>
        <taxon>Streptophyta</taxon>
        <taxon>Embryophyta</taxon>
        <taxon>Tracheophyta</taxon>
        <taxon>Spermatophyta</taxon>
        <taxon>Magnoliopsida</taxon>
        <taxon>eudicotyledons</taxon>
        <taxon>Gunneridae</taxon>
        <taxon>Pentapetalae</taxon>
        <taxon>rosids</taxon>
        <taxon>fabids</taxon>
        <taxon>Fagales</taxon>
        <taxon>Fagaceae</taxon>
        <taxon>Quercus</taxon>
    </lineage>
</organism>
<evidence type="ECO:0000313" key="2">
    <source>
        <dbReference type="EMBL" id="KAK7851827.1"/>
    </source>
</evidence>
<keyword evidence="3" id="KW-1185">Reference proteome</keyword>
<name>A0AAW0LLB4_QUESU</name>
<proteinExistence type="predicted"/>
<dbReference type="EMBL" id="PKMF04000082">
    <property type="protein sequence ID" value="KAK7851827.1"/>
    <property type="molecule type" value="Genomic_DNA"/>
</dbReference>
<evidence type="ECO:0000256" key="1">
    <source>
        <dbReference type="SAM" id="MobiDB-lite"/>
    </source>
</evidence>
<accession>A0AAW0LLB4</accession>
<dbReference type="Proteomes" id="UP000237347">
    <property type="component" value="Unassembled WGS sequence"/>
</dbReference>
<gene>
    <name evidence="2" type="ORF">CFP56_040792</name>
</gene>
<dbReference type="AlphaFoldDB" id="A0AAW0LLB4"/>
<feature type="region of interest" description="Disordered" evidence="1">
    <location>
        <begin position="1"/>
        <end position="25"/>
    </location>
</feature>
<reference evidence="2 3" key="1">
    <citation type="journal article" date="2018" name="Sci. Data">
        <title>The draft genome sequence of cork oak.</title>
        <authorList>
            <person name="Ramos A.M."/>
            <person name="Usie A."/>
            <person name="Barbosa P."/>
            <person name="Barros P.M."/>
            <person name="Capote T."/>
            <person name="Chaves I."/>
            <person name="Simoes F."/>
            <person name="Abreu I."/>
            <person name="Carrasquinho I."/>
            <person name="Faro C."/>
            <person name="Guimaraes J.B."/>
            <person name="Mendonca D."/>
            <person name="Nobrega F."/>
            <person name="Rodrigues L."/>
            <person name="Saibo N.J.M."/>
            <person name="Varela M.C."/>
            <person name="Egas C."/>
            <person name="Matos J."/>
            <person name="Miguel C.M."/>
            <person name="Oliveira M.M."/>
            <person name="Ricardo C.P."/>
            <person name="Goncalves S."/>
        </authorList>
    </citation>
    <scope>NUCLEOTIDE SEQUENCE [LARGE SCALE GENOMIC DNA]</scope>
    <source>
        <strain evidence="3">cv. HL8</strain>
    </source>
</reference>
<evidence type="ECO:0000313" key="3">
    <source>
        <dbReference type="Proteomes" id="UP000237347"/>
    </source>
</evidence>
<comment type="caution">
    <text evidence="2">The sequence shown here is derived from an EMBL/GenBank/DDBJ whole genome shotgun (WGS) entry which is preliminary data.</text>
</comment>